<protein>
    <recommendedName>
        <fullName evidence="1">DUF7791 domain-containing protein</fullName>
    </recommendedName>
</protein>
<evidence type="ECO:0000313" key="3">
    <source>
        <dbReference type="Proteomes" id="UP001302126"/>
    </source>
</evidence>
<dbReference type="AlphaFoldDB" id="A0AAN6WZ50"/>
<accession>A0AAN6WZ50</accession>
<reference evidence="2" key="1">
    <citation type="journal article" date="2023" name="Mol. Phylogenet. Evol.">
        <title>Genome-scale phylogeny and comparative genomics of the fungal order Sordariales.</title>
        <authorList>
            <person name="Hensen N."/>
            <person name="Bonometti L."/>
            <person name="Westerberg I."/>
            <person name="Brannstrom I.O."/>
            <person name="Guillou S."/>
            <person name="Cros-Aarteil S."/>
            <person name="Calhoun S."/>
            <person name="Haridas S."/>
            <person name="Kuo A."/>
            <person name="Mondo S."/>
            <person name="Pangilinan J."/>
            <person name="Riley R."/>
            <person name="LaButti K."/>
            <person name="Andreopoulos B."/>
            <person name="Lipzen A."/>
            <person name="Chen C."/>
            <person name="Yan M."/>
            <person name="Daum C."/>
            <person name="Ng V."/>
            <person name="Clum A."/>
            <person name="Steindorff A."/>
            <person name="Ohm R.A."/>
            <person name="Martin F."/>
            <person name="Silar P."/>
            <person name="Natvig D.O."/>
            <person name="Lalanne C."/>
            <person name="Gautier V."/>
            <person name="Ament-Velasquez S.L."/>
            <person name="Kruys A."/>
            <person name="Hutchinson M.I."/>
            <person name="Powell A.J."/>
            <person name="Barry K."/>
            <person name="Miller A.N."/>
            <person name="Grigoriev I.V."/>
            <person name="Debuchy R."/>
            <person name="Gladieux P."/>
            <person name="Hiltunen Thoren M."/>
            <person name="Johannesson H."/>
        </authorList>
    </citation>
    <scope>NUCLEOTIDE SEQUENCE</scope>
    <source>
        <strain evidence="2">PSN309</strain>
    </source>
</reference>
<dbReference type="PANTHER" id="PTHR10039:SF5">
    <property type="entry name" value="NACHT DOMAIN-CONTAINING PROTEIN"/>
    <property type="match status" value="1"/>
</dbReference>
<evidence type="ECO:0000313" key="2">
    <source>
        <dbReference type="EMBL" id="KAK4188652.1"/>
    </source>
</evidence>
<organism evidence="2 3">
    <name type="scientific">Podospora australis</name>
    <dbReference type="NCBI Taxonomy" id="1536484"/>
    <lineage>
        <taxon>Eukaryota</taxon>
        <taxon>Fungi</taxon>
        <taxon>Dikarya</taxon>
        <taxon>Ascomycota</taxon>
        <taxon>Pezizomycotina</taxon>
        <taxon>Sordariomycetes</taxon>
        <taxon>Sordariomycetidae</taxon>
        <taxon>Sordariales</taxon>
        <taxon>Podosporaceae</taxon>
        <taxon>Podospora</taxon>
    </lineage>
</organism>
<dbReference type="PANTHER" id="PTHR10039">
    <property type="entry name" value="AMELOGENIN"/>
    <property type="match status" value="1"/>
</dbReference>
<proteinExistence type="predicted"/>
<reference evidence="2" key="2">
    <citation type="submission" date="2023-05" db="EMBL/GenBank/DDBJ databases">
        <authorList>
            <consortium name="Lawrence Berkeley National Laboratory"/>
            <person name="Steindorff A."/>
            <person name="Hensen N."/>
            <person name="Bonometti L."/>
            <person name="Westerberg I."/>
            <person name="Brannstrom I.O."/>
            <person name="Guillou S."/>
            <person name="Cros-Aarteil S."/>
            <person name="Calhoun S."/>
            <person name="Haridas S."/>
            <person name="Kuo A."/>
            <person name="Mondo S."/>
            <person name="Pangilinan J."/>
            <person name="Riley R."/>
            <person name="Labutti K."/>
            <person name="Andreopoulos B."/>
            <person name="Lipzen A."/>
            <person name="Chen C."/>
            <person name="Yanf M."/>
            <person name="Daum C."/>
            <person name="Ng V."/>
            <person name="Clum A."/>
            <person name="Ohm R."/>
            <person name="Martin F."/>
            <person name="Silar P."/>
            <person name="Natvig D."/>
            <person name="Lalanne C."/>
            <person name="Gautier V."/>
            <person name="Ament-Velasquez S.L."/>
            <person name="Kruys A."/>
            <person name="Hutchinson M.I."/>
            <person name="Powell A.J."/>
            <person name="Barry K."/>
            <person name="Miller A.N."/>
            <person name="Grigoriev I.V."/>
            <person name="Debuchy R."/>
            <person name="Gladieux P."/>
            <person name="Thoren M.H."/>
            <person name="Johannesson H."/>
        </authorList>
    </citation>
    <scope>NUCLEOTIDE SEQUENCE</scope>
    <source>
        <strain evidence="2">PSN309</strain>
    </source>
</reference>
<dbReference type="Pfam" id="PF25053">
    <property type="entry name" value="DUF7791"/>
    <property type="match status" value="1"/>
</dbReference>
<feature type="non-terminal residue" evidence="2">
    <location>
        <position position="1"/>
    </location>
</feature>
<name>A0AAN6WZ50_9PEZI</name>
<dbReference type="EMBL" id="MU864385">
    <property type="protein sequence ID" value="KAK4188652.1"/>
    <property type="molecule type" value="Genomic_DNA"/>
</dbReference>
<comment type="caution">
    <text evidence="2">The sequence shown here is derived from an EMBL/GenBank/DDBJ whole genome shotgun (WGS) entry which is preliminary data.</text>
</comment>
<dbReference type="InterPro" id="IPR056693">
    <property type="entry name" value="DUF7791"/>
</dbReference>
<evidence type="ECO:0000259" key="1">
    <source>
        <dbReference type="Pfam" id="PF25053"/>
    </source>
</evidence>
<dbReference type="Proteomes" id="UP001302126">
    <property type="component" value="Unassembled WGS sequence"/>
</dbReference>
<feature type="domain" description="DUF7791" evidence="1">
    <location>
        <begin position="46"/>
        <end position="155"/>
    </location>
</feature>
<sequence length="422" mass="48317">YLWVSLVVRSLVEGLTEGDTLIDLQATLSKLPSDIMQLYGATWKLIRPEYISQPSELLQICAVANASLTPVLLYYALQDQWLTPGEDAFTVDRMNYITEVMRRRLNSRTRGLLDVSANRQVEFLHRSVGDWIKLMWPEICAKTAPELDPHLVLFKVHFNAALSISIPYWKESVKVAAAFLYEFWAVMSTALKHAVQVGGAYEPNVVDLVTGLDRLDEYMTIVFKLTRDDGPDCIPHLYFEAFGASPEFRQRHVINKEPLPHWSTTQYYDYLNCRYYTFLGFTVHVAITPYVRYKYLSSKPRCFQELCEASTGGEYVTVFESAIFGFLYPPGQAFKRPYSSFYPECRYELVSFFLKNGARPSTVSFKEVQTQSATASTSDTTPSEGLSIYERAKQRPFEVEEEFKVGSGDYWGRDEAVIGEVW</sequence>
<keyword evidence="3" id="KW-1185">Reference proteome</keyword>
<gene>
    <name evidence="2" type="ORF">QBC35DRAFT_382015</name>
</gene>